<keyword evidence="2" id="KW-0012">Acyltransferase</keyword>
<dbReference type="Gene3D" id="3.40.630.30">
    <property type="match status" value="1"/>
</dbReference>
<dbReference type="EMBL" id="LDAU01000153">
    <property type="protein sequence ID" value="KRX02699.1"/>
    <property type="molecule type" value="Genomic_DNA"/>
</dbReference>
<dbReference type="InParanoid" id="A0A0V0QKF0"/>
<dbReference type="InterPro" id="IPR016181">
    <property type="entry name" value="Acyl_CoA_acyltransferase"/>
</dbReference>
<feature type="transmembrane region" description="Helical" evidence="1">
    <location>
        <begin position="49"/>
        <end position="69"/>
    </location>
</feature>
<comment type="caution">
    <text evidence="2">The sequence shown here is derived from an EMBL/GenBank/DDBJ whole genome shotgun (WGS) entry which is preliminary data.</text>
</comment>
<dbReference type="GO" id="GO:0016746">
    <property type="term" value="F:acyltransferase activity"/>
    <property type="evidence" value="ECO:0007669"/>
    <property type="project" value="UniProtKB-KW"/>
</dbReference>
<gene>
    <name evidence="2" type="ORF">PPERSA_01816</name>
</gene>
<feature type="transmembrane region" description="Helical" evidence="1">
    <location>
        <begin position="81"/>
        <end position="102"/>
    </location>
</feature>
<proteinExistence type="predicted"/>
<organism evidence="2 3">
    <name type="scientific">Pseudocohnilembus persalinus</name>
    <name type="common">Ciliate</name>
    <dbReference type="NCBI Taxonomy" id="266149"/>
    <lineage>
        <taxon>Eukaryota</taxon>
        <taxon>Sar</taxon>
        <taxon>Alveolata</taxon>
        <taxon>Ciliophora</taxon>
        <taxon>Intramacronucleata</taxon>
        <taxon>Oligohymenophorea</taxon>
        <taxon>Scuticociliatia</taxon>
        <taxon>Philasterida</taxon>
        <taxon>Pseudocohnilembidae</taxon>
        <taxon>Pseudocohnilembus</taxon>
    </lineage>
</organism>
<name>A0A0V0QKF0_PSEPJ</name>
<keyword evidence="1" id="KW-1133">Transmembrane helix</keyword>
<keyword evidence="1" id="KW-0812">Transmembrane</keyword>
<reference evidence="2 3" key="1">
    <citation type="journal article" date="2015" name="Sci. Rep.">
        <title>Genome of the facultative scuticociliatosis pathogen Pseudocohnilembus persalinus provides insight into its virulence through horizontal gene transfer.</title>
        <authorList>
            <person name="Xiong J."/>
            <person name="Wang G."/>
            <person name="Cheng J."/>
            <person name="Tian M."/>
            <person name="Pan X."/>
            <person name="Warren A."/>
            <person name="Jiang C."/>
            <person name="Yuan D."/>
            <person name="Miao W."/>
        </authorList>
    </citation>
    <scope>NUCLEOTIDE SEQUENCE [LARGE SCALE GENOMIC DNA]</scope>
    <source>
        <strain evidence="2">36N120E</strain>
    </source>
</reference>
<evidence type="ECO:0000256" key="1">
    <source>
        <dbReference type="SAM" id="Phobius"/>
    </source>
</evidence>
<dbReference type="AlphaFoldDB" id="A0A0V0QKF0"/>
<accession>A0A0V0QKF0</accession>
<dbReference type="SUPFAM" id="SSF55729">
    <property type="entry name" value="Acyl-CoA N-acyltransferases (Nat)"/>
    <property type="match status" value="1"/>
</dbReference>
<dbReference type="Proteomes" id="UP000054937">
    <property type="component" value="Unassembled WGS sequence"/>
</dbReference>
<evidence type="ECO:0000313" key="2">
    <source>
        <dbReference type="EMBL" id="KRX02699.1"/>
    </source>
</evidence>
<evidence type="ECO:0000313" key="3">
    <source>
        <dbReference type="Proteomes" id="UP000054937"/>
    </source>
</evidence>
<keyword evidence="1" id="KW-0472">Membrane</keyword>
<keyword evidence="2" id="KW-0808">Transferase</keyword>
<keyword evidence="3" id="KW-1185">Reference proteome</keyword>
<sequence>MQDHKIEIKQVDLKDLDEKAVQILDEFLMNKDIIQTKEILAKQIQQSKFLQSLIGVMIFLFINTLTGIIRIPYIDEYELNYILLILCSGYIFYQYFGIIKLLNDEHRQNQLQDQVKDKELKKIFWVAYDVSQQSEQEKQSEQQQENKFEKYDLKENIIGAISLKSKSEDQDKNQEQNKIQDNQDNQYEVGDLYVFDRYTKQQMNKFNKNCKRVLVSQCLMDSVVNYCQQKNIKKIFALVDESYPQGIGFFKRVKFEQIQEKFRQIFKKVNGFQVEMDKVYMELDIKHYQFQQEYMQQDSQIQQNIQNDLKQNDLKENKKDQ</sequence>
<protein>
    <submittedName>
        <fullName evidence="2">Acyl-CoA N-acyltransferase</fullName>
    </submittedName>
</protein>